<dbReference type="Pfam" id="PF01381">
    <property type="entry name" value="HTH_3"/>
    <property type="match status" value="1"/>
</dbReference>
<evidence type="ECO:0000313" key="3">
    <source>
        <dbReference type="EMBL" id="NBJ95094.1"/>
    </source>
</evidence>
<dbReference type="SMART" id="SM00530">
    <property type="entry name" value="HTH_XRE"/>
    <property type="match status" value="1"/>
</dbReference>
<keyword evidence="1" id="KW-0238">DNA-binding</keyword>
<dbReference type="InterPro" id="IPR001387">
    <property type="entry name" value="Cro/C1-type_HTH"/>
</dbReference>
<sequence>MDIGTTIKKLRIDKGITQETFANVLDISVQTVSRWENNVNYPDLSMLPLIATFFHVSTDFLLGMKGENNMAKLLKTVETFELVSKSEAEELVLKFKGEKFPILKEHKITKADGKIILEATKEFNADMDNMKF</sequence>
<dbReference type="PANTHER" id="PTHR46558">
    <property type="entry name" value="TRACRIPTIONAL REGULATORY PROTEIN-RELATED-RELATED"/>
    <property type="match status" value="1"/>
</dbReference>
<gene>
    <name evidence="3" type="ORF">D5281_21670</name>
</gene>
<proteinExistence type="predicted"/>
<feature type="domain" description="HTH cro/C1-type" evidence="2">
    <location>
        <begin position="7"/>
        <end position="61"/>
    </location>
</feature>
<dbReference type="EMBL" id="QZDT01000064">
    <property type="protein sequence ID" value="NBJ95094.1"/>
    <property type="molecule type" value="Genomic_DNA"/>
</dbReference>
<dbReference type="SUPFAM" id="SSF47413">
    <property type="entry name" value="lambda repressor-like DNA-binding domains"/>
    <property type="match status" value="1"/>
</dbReference>
<dbReference type="OrthoDB" id="9804312at2"/>
<dbReference type="Gene3D" id="1.10.260.40">
    <property type="entry name" value="lambda repressor-like DNA-binding domains"/>
    <property type="match status" value="1"/>
</dbReference>
<keyword evidence="4" id="KW-1185">Reference proteome</keyword>
<evidence type="ECO:0000256" key="1">
    <source>
        <dbReference type="ARBA" id="ARBA00023125"/>
    </source>
</evidence>
<comment type="caution">
    <text evidence="3">The sequence shown here is derived from an EMBL/GenBank/DDBJ whole genome shotgun (WGS) entry which is preliminary data.</text>
</comment>
<dbReference type="AlphaFoldDB" id="A0A9X5GUE7"/>
<evidence type="ECO:0000313" key="4">
    <source>
        <dbReference type="Proteomes" id="UP001154420"/>
    </source>
</evidence>
<dbReference type="RefSeq" id="WP_160562046.1">
    <property type="nucleotide sequence ID" value="NZ_QZDT01000064.1"/>
</dbReference>
<dbReference type="GO" id="GO:0003677">
    <property type="term" value="F:DNA binding"/>
    <property type="evidence" value="ECO:0007669"/>
    <property type="project" value="UniProtKB-KW"/>
</dbReference>
<protein>
    <submittedName>
        <fullName evidence="3">XRE family transcriptional regulator</fullName>
    </submittedName>
</protein>
<dbReference type="PROSITE" id="PS50943">
    <property type="entry name" value="HTH_CROC1"/>
    <property type="match status" value="1"/>
</dbReference>
<accession>A0A9X5GUE7</accession>
<organism evidence="3 4">
    <name type="scientific">Parablautia muri</name>
    <dbReference type="NCBI Taxonomy" id="2320879"/>
    <lineage>
        <taxon>Bacteria</taxon>
        <taxon>Bacillati</taxon>
        <taxon>Bacillota</taxon>
        <taxon>Clostridia</taxon>
        <taxon>Lachnospirales</taxon>
        <taxon>Lachnospiraceae</taxon>
        <taxon>Parablautia</taxon>
    </lineage>
</organism>
<dbReference type="CDD" id="cd00093">
    <property type="entry name" value="HTH_XRE"/>
    <property type="match status" value="1"/>
</dbReference>
<name>A0A9X5GUE7_9FIRM</name>
<dbReference type="Proteomes" id="UP001154420">
    <property type="component" value="Unassembled WGS sequence"/>
</dbReference>
<reference evidence="3" key="1">
    <citation type="submission" date="2018-09" db="EMBL/GenBank/DDBJ databases">
        <title>Murine metabolic-syndrome-specific gut microbial biobank.</title>
        <authorList>
            <person name="Liu C."/>
        </authorList>
    </citation>
    <scope>NUCLEOTIDE SEQUENCE</scope>
    <source>
        <strain evidence="3">D42-62</strain>
    </source>
</reference>
<dbReference type="InterPro" id="IPR010982">
    <property type="entry name" value="Lambda_DNA-bd_dom_sf"/>
</dbReference>
<dbReference type="PANTHER" id="PTHR46558:SF11">
    <property type="entry name" value="HTH-TYPE TRANSCRIPTIONAL REGULATOR XRE"/>
    <property type="match status" value="1"/>
</dbReference>
<evidence type="ECO:0000259" key="2">
    <source>
        <dbReference type="PROSITE" id="PS50943"/>
    </source>
</evidence>